<accession>A0A4R5DPE1</accession>
<evidence type="ECO:0000259" key="2">
    <source>
        <dbReference type="Pfam" id="PF01408"/>
    </source>
</evidence>
<dbReference type="InterPro" id="IPR019546">
    <property type="entry name" value="TAT_signal_bac_arc"/>
</dbReference>
<comment type="caution">
    <text evidence="4">The sequence shown here is derived from an EMBL/GenBank/DDBJ whole genome shotgun (WGS) entry which is preliminary data.</text>
</comment>
<dbReference type="InterPro" id="IPR000683">
    <property type="entry name" value="Gfo/Idh/MocA-like_OxRdtase_N"/>
</dbReference>
<dbReference type="Pfam" id="PF01408">
    <property type="entry name" value="GFO_IDH_MocA"/>
    <property type="match status" value="1"/>
</dbReference>
<dbReference type="PROSITE" id="PS51318">
    <property type="entry name" value="TAT"/>
    <property type="match status" value="1"/>
</dbReference>
<sequence>MSEKRDNQEILASHNTSSSNDSRRDFIKKTLAGTALLSFGGILPGFSPKSYANIIGANEKVRVGMMGVNSRGLALASNYALQPNCEVISISDVDSRAAVKCITTVEGLQKSKPANIPDFRKALENKDMDALVIAAPDHWHAPAAILASKAGKHVYLEKPCSHNPNEGELLVAASKKYKNVIQMGNQRRSWPNVAAAVKEVQNGVIGRAYFAKGWYTNNRASIGIGKETAVPEWLNYDLWQGPAPRVAYKDNLIHYNWHWLWNWGTGEALNNGTHMVDLMRWGLGVEYPTNVTSSGGRFRYQDDWQTPDTQVINWNFDNNTAMTWEGRSCNGRTIEGSSVGVVFYGDKGSVQIDGGNEYKVYDLDNKLVKHVKNDLPIDPRNKMNPSQALDAIHIQNFFDGIKKGSALNAEIVGGHQSTLLCQLGNIAVRTGGMLEVDPKNGHIKNNKEAAKLWKREYQKGWEPTV</sequence>
<dbReference type="Proteomes" id="UP000294850">
    <property type="component" value="Unassembled WGS sequence"/>
</dbReference>
<keyword evidence="5" id="KW-1185">Reference proteome</keyword>
<feature type="region of interest" description="Disordered" evidence="1">
    <location>
        <begin position="1"/>
        <end position="23"/>
    </location>
</feature>
<reference evidence="4 5" key="1">
    <citation type="submission" date="2019-03" db="EMBL/GenBank/DDBJ databases">
        <title>Dyadobacter AR-3-6 sp. nov., isolated from arctic soil.</title>
        <authorList>
            <person name="Chaudhary D.K."/>
        </authorList>
    </citation>
    <scope>NUCLEOTIDE SEQUENCE [LARGE SCALE GENOMIC DNA]</scope>
    <source>
        <strain evidence="4 5">AR-3-6</strain>
    </source>
</reference>
<dbReference type="GO" id="GO:0000166">
    <property type="term" value="F:nucleotide binding"/>
    <property type="evidence" value="ECO:0007669"/>
    <property type="project" value="InterPro"/>
</dbReference>
<evidence type="ECO:0000259" key="3">
    <source>
        <dbReference type="Pfam" id="PF19051"/>
    </source>
</evidence>
<proteinExistence type="predicted"/>
<evidence type="ECO:0000313" key="5">
    <source>
        <dbReference type="Proteomes" id="UP000294850"/>
    </source>
</evidence>
<dbReference type="PANTHER" id="PTHR43818">
    <property type="entry name" value="BCDNA.GH03377"/>
    <property type="match status" value="1"/>
</dbReference>
<dbReference type="NCBIfam" id="TIGR01409">
    <property type="entry name" value="TAT_signal_seq"/>
    <property type="match status" value="1"/>
</dbReference>
<dbReference type="Gene3D" id="3.40.50.720">
    <property type="entry name" value="NAD(P)-binding Rossmann-like Domain"/>
    <property type="match status" value="1"/>
</dbReference>
<feature type="domain" description="Gfo/Idh/MocA-like oxidoreductase bacterial type C-terminal" evidence="3">
    <location>
        <begin position="227"/>
        <end position="287"/>
    </location>
</feature>
<dbReference type="OrthoDB" id="9763611at2"/>
<organism evidence="4 5">
    <name type="scientific">Dyadobacter psychrotolerans</name>
    <dbReference type="NCBI Taxonomy" id="2541721"/>
    <lineage>
        <taxon>Bacteria</taxon>
        <taxon>Pseudomonadati</taxon>
        <taxon>Bacteroidota</taxon>
        <taxon>Cytophagia</taxon>
        <taxon>Cytophagales</taxon>
        <taxon>Spirosomataceae</taxon>
        <taxon>Dyadobacter</taxon>
    </lineage>
</organism>
<dbReference type="EMBL" id="SMFL01000008">
    <property type="protein sequence ID" value="TDE12815.1"/>
    <property type="molecule type" value="Genomic_DNA"/>
</dbReference>
<dbReference type="RefSeq" id="WP_131960235.1">
    <property type="nucleotide sequence ID" value="NZ_SMFL01000008.1"/>
</dbReference>
<dbReference type="PANTHER" id="PTHR43818:SF5">
    <property type="entry name" value="OXIDOREDUCTASE FAMILY PROTEIN"/>
    <property type="match status" value="1"/>
</dbReference>
<evidence type="ECO:0000256" key="1">
    <source>
        <dbReference type="SAM" id="MobiDB-lite"/>
    </source>
</evidence>
<dbReference type="Gene3D" id="3.30.360.10">
    <property type="entry name" value="Dihydrodipicolinate Reductase, domain 2"/>
    <property type="match status" value="1"/>
</dbReference>
<protein>
    <submittedName>
        <fullName evidence="4">Gfo/Idh/MocA family oxidoreductase</fullName>
    </submittedName>
</protein>
<name>A0A4R5DPE1_9BACT</name>
<dbReference type="SUPFAM" id="SSF51735">
    <property type="entry name" value="NAD(P)-binding Rossmann-fold domains"/>
    <property type="match status" value="1"/>
</dbReference>
<dbReference type="InterPro" id="IPR043906">
    <property type="entry name" value="Gfo/Idh/MocA_OxRdtase_bact_C"/>
</dbReference>
<gene>
    <name evidence="4" type="ORF">E0F88_20940</name>
</gene>
<dbReference type="InterPro" id="IPR006311">
    <property type="entry name" value="TAT_signal"/>
</dbReference>
<dbReference type="AlphaFoldDB" id="A0A4R5DPE1"/>
<dbReference type="Pfam" id="PF19051">
    <property type="entry name" value="GFO_IDH_MocA_C2"/>
    <property type="match status" value="1"/>
</dbReference>
<dbReference type="SUPFAM" id="SSF55347">
    <property type="entry name" value="Glyceraldehyde-3-phosphate dehydrogenase-like, C-terminal domain"/>
    <property type="match status" value="1"/>
</dbReference>
<evidence type="ECO:0000313" key="4">
    <source>
        <dbReference type="EMBL" id="TDE12815.1"/>
    </source>
</evidence>
<dbReference type="InterPro" id="IPR050463">
    <property type="entry name" value="Gfo/Idh/MocA_oxidrdct_glycsds"/>
</dbReference>
<dbReference type="InterPro" id="IPR036291">
    <property type="entry name" value="NAD(P)-bd_dom_sf"/>
</dbReference>
<feature type="domain" description="Gfo/Idh/MocA-like oxidoreductase N-terminal" evidence="2">
    <location>
        <begin position="61"/>
        <end position="184"/>
    </location>
</feature>